<evidence type="ECO:0000256" key="5">
    <source>
        <dbReference type="ARBA" id="ARBA00023004"/>
    </source>
</evidence>
<evidence type="ECO:0000256" key="6">
    <source>
        <dbReference type="ARBA" id="ARBA00023014"/>
    </source>
</evidence>
<organism evidence="8 9">
    <name type="scientific">Candidatus Portnoybacteria bacterium CG11_big_fil_rev_8_21_14_0_20_40_15</name>
    <dbReference type="NCBI Taxonomy" id="1974817"/>
    <lineage>
        <taxon>Bacteria</taxon>
        <taxon>Candidatus Portnoyibacteriota</taxon>
    </lineage>
</organism>
<keyword evidence="3" id="KW-0949">S-adenosyl-L-methionine</keyword>
<keyword evidence="2" id="KW-0004">4Fe-4S</keyword>
<protein>
    <submittedName>
        <fullName evidence="8">Anaerobic ribonucleoside-triphosphate reductase activating protein</fullName>
    </submittedName>
</protein>
<keyword evidence="4" id="KW-0479">Metal-binding</keyword>
<comment type="caution">
    <text evidence="8">The sequence shown here is derived from an EMBL/GenBank/DDBJ whole genome shotgun (WGS) entry which is preliminary data.</text>
</comment>
<dbReference type="PROSITE" id="PS51918">
    <property type="entry name" value="RADICAL_SAM"/>
    <property type="match status" value="1"/>
</dbReference>
<dbReference type="InterPro" id="IPR058240">
    <property type="entry name" value="rSAM_sf"/>
</dbReference>
<dbReference type="GO" id="GO:0046872">
    <property type="term" value="F:metal ion binding"/>
    <property type="evidence" value="ECO:0007669"/>
    <property type="project" value="UniProtKB-KW"/>
</dbReference>
<evidence type="ECO:0000256" key="2">
    <source>
        <dbReference type="ARBA" id="ARBA00022485"/>
    </source>
</evidence>
<evidence type="ECO:0000256" key="1">
    <source>
        <dbReference type="ARBA" id="ARBA00001966"/>
    </source>
</evidence>
<feature type="domain" description="Radical SAM core" evidence="7">
    <location>
        <begin position="12"/>
        <end position="225"/>
    </location>
</feature>
<keyword evidence="6" id="KW-0411">Iron-sulfur</keyword>
<dbReference type="CDD" id="cd01335">
    <property type="entry name" value="Radical_SAM"/>
    <property type="match status" value="1"/>
</dbReference>
<evidence type="ECO:0000313" key="9">
    <source>
        <dbReference type="Proteomes" id="UP000229317"/>
    </source>
</evidence>
<dbReference type="InterPro" id="IPR013785">
    <property type="entry name" value="Aldolase_TIM"/>
</dbReference>
<dbReference type="SFLD" id="SFLDG01094">
    <property type="entry name" value="Uncharacterised_Radical_SAM_Su"/>
    <property type="match status" value="1"/>
</dbReference>
<reference evidence="8 9" key="1">
    <citation type="submission" date="2017-09" db="EMBL/GenBank/DDBJ databases">
        <title>Depth-based differentiation of microbial function through sediment-hosted aquifers and enrichment of novel symbionts in the deep terrestrial subsurface.</title>
        <authorList>
            <person name="Probst A.J."/>
            <person name="Ladd B."/>
            <person name="Jarett J.K."/>
            <person name="Geller-Mcgrath D.E."/>
            <person name="Sieber C.M."/>
            <person name="Emerson J.B."/>
            <person name="Anantharaman K."/>
            <person name="Thomas B.C."/>
            <person name="Malmstrom R."/>
            <person name="Stieglmeier M."/>
            <person name="Klingl A."/>
            <person name="Woyke T."/>
            <person name="Ryan C.M."/>
            <person name="Banfield J.F."/>
        </authorList>
    </citation>
    <scope>NUCLEOTIDE SEQUENCE [LARGE SCALE GENOMIC DNA]</scope>
    <source>
        <strain evidence="8">CG11_big_fil_rev_8_21_14_0_20_40_15</strain>
    </source>
</reference>
<evidence type="ECO:0000256" key="4">
    <source>
        <dbReference type="ARBA" id="ARBA00022723"/>
    </source>
</evidence>
<dbReference type="AlphaFoldDB" id="A0A2H0KVI6"/>
<dbReference type="GO" id="GO:0003824">
    <property type="term" value="F:catalytic activity"/>
    <property type="evidence" value="ECO:0007669"/>
    <property type="project" value="InterPro"/>
</dbReference>
<dbReference type="PANTHER" id="PTHR30352:SF13">
    <property type="entry name" value="GLYCYL-RADICAL ENZYME ACTIVATING ENZYME YJJW-RELATED"/>
    <property type="match status" value="1"/>
</dbReference>
<dbReference type="Gene3D" id="3.20.20.70">
    <property type="entry name" value="Aldolase class I"/>
    <property type="match status" value="1"/>
</dbReference>
<dbReference type="EMBL" id="PCVO01000030">
    <property type="protein sequence ID" value="PIQ75305.1"/>
    <property type="molecule type" value="Genomic_DNA"/>
</dbReference>
<evidence type="ECO:0000313" key="8">
    <source>
        <dbReference type="EMBL" id="PIQ75305.1"/>
    </source>
</evidence>
<evidence type="ECO:0000256" key="3">
    <source>
        <dbReference type="ARBA" id="ARBA00022691"/>
    </source>
</evidence>
<keyword evidence="5" id="KW-0408">Iron</keyword>
<dbReference type="InterPro" id="IPR012840">
    <property type="entry name" value="NrdG2"/>
</dbReference>
<dbReference type="GO" id="GO:0051539">
    <property type="term" value="F:4 iron, 4 sulfur cluster binding"/>
    <property type="evidence" value="ECO:0007669"/>
    <property type="project" value="UniProtKB-KW"/>
</dbReference>
<evidence type="ECO:0000259" key="7">
    <source>
        <dbReference type="PROSITE" id="PS51918"/>
    </source>
</evidence>
<dbReference type="Proteomes" id="UP000229317">
    <property type="component" value="Unassembled WGS sequence"/>
</dbReference>
<proteinExistence type="predicted"/>
<dbReference type="Pfam" id="PF04055">
    <property type="entry name" value="Radical_SAM"/>
    <property type="match status" value="1"/>
</dbReference>
<sequence>MLLGGLQKVSLVDYPNHVAATVFTAGCNFSCPFCHNPELVQIGKYKNQLFLPDQDFFDFLGTRRGLIDGVCVSGGEPTIQKDLPEFLKKIKALGFLTKLDTNGTDPEVLKNLAKQNLVDYAAMDIKGPLEKYGEIAGSNIDLEKINESTELLRSFPDYEFRTTVVPKLHKKEDFLSIAKWLEGAKKYFLQQFRPENTLDESYEKIRPYSDEKLGQFCQLIKPFFETCEIRV</sequence>
<dbReference type="SUPFAM" id="SSF102114">
    <property type="entry name" value="Radical SAM enzymes"/>
    <property type="match status" value="1"/>
</dbReference>
<dbReference type="InterPro" id="IPR007197">
    <property type="entry name" value="rSAM"/>
</dbReference>
<name>A0A2H0KVI6_9BACT</name>
<gene>
    <name evidence="8" type="ORF">COV84_01950</name>
</gene>
<dbReference type="PANTHER" id="PTHR30352">
    <property type="entry name" value="PYRUVATE FORMATE-LYASE-ACTIVATING ENZYME"/>
    <property type="match status" value="1"/>
</dbReference>
<dbReference type="SFLD" id="SFLDS00029">
    <property type="entry name" value="Radical_SAM"/>
    <property type="match status" value="1"/>
</dbReference>
<dbReference type="NCBIfam" id="TIGR02495">
    <property type="entry name" value="NrdG2"/>
    <property type="match status" value="1"/>
</dbReference>
<dbReference type="InterPro" id="IPR034457">
    <property type="entry name" value="Organic_radical-activating"/>
</dbReference>
<accession>A0A2H0KVI6</accession>
<comment type="cofactor">
    <cofactor evidence="1">
        <name>[4Fe-4S] cluster</name>
        <dbReference type="ChEBI" id="CHEBI:49883"/>
    </cofactor>
</comment>